<feature type="binding site" evidence="16">
    <location>
        <position position="200"/>
    </location>
    <ligand>
        <name>NADP(+)</name>
        <dbReference type="ChEBI" id="CHEBI:58349"/>
    </ligand>
</feature>
<dbReference type="NCBIfam" id="TIGR00326">
    <property type="entry name" value="eubact_ribD"/>
    <property type="match status" value="1"/>
</dbReference>
<feature type="binding site" evidence="16">
    <location>
        <position position="285"/>
    </location>
    <ligand>
        <name>substrate</name>
    </ligand>
</feature>
<dbReference type="Gene3D" id="3.40.430.10">
    <property type="entry name" value="Dihydrofolate Reductase, subunit A"/>
    <property type="match status" value="1"/>
</dbReference>
<dbReference type="EC" id="1.1.1.193" evidence="14"/>
<dbReference type="STRING" id="71451.RV07_GL001558"/>
<comment type="catalytic activity">
    <reaction evidence="12 14">
        <text>5-amino-6-(5-phospho-D-ribitylamino)uracil + NADP(+) = 5-amino-6-(5-phospho-D-ribosylamino)uracil + NADPH + H(+)</text>
        <dbReference type="Rhea" id="RHEA:17845"/>
        <dbReference type="ChEBI" id="CHEBI:15378"/>
        <dbReference type="ChEBI" id="CHEBI:57783"/>
        <dbReference type="ChEBI" id="CHEBI:58349"/>
        <dbReference type="ChEBI" id="CHEBI:58421"/>
        <dbReference type="ChEBI" id="CHEBI:58453"/>
        <dbReference type="EC" id="1.1.1.193"/>
    </reaction>
</comment>
<feature type="binding site" evidence="17">
    <location>
        <position position="85"/>
    </location>
    <ligand>
        <name>Zn(2+)</name>
        <dbReference type="ChEBI" id="CHEBI:29105"/>
        <note>catalytic</note>
    </ligand>
</feature>
<protein>
    <recommendedName>
        <fullName evidence="14">Riboflavin biosynthesis protein RibD</fullName>
    </recommendedName>
    <domain>
        <recommendedName>
            <fullName evidence="14">Diaminohydroxyphosphoribosylaminopyrimidine deaminase</fullName>
            <shortName evidence="14">DRAP deaminase</shortName>
            <ecNumber evidence="14">3.5.4.26</ecNumber>
        </recommendedName>
        <alternativeName>
            <fullName evidence="14">Riboflavin-specific deaminase</fullName>
        </alternativeName>
    </domain>
    <domain>
        <recommendedName>
            <fullName evidence="14">5-amino-6-(5-phosphoribosylamino)uracil reductase</fullName>
            <ecNumber evidence="14">1.1.1.193</ecNumber>
        </recommendedName>
        <alternativeName>
            <fullName evidence="14">HTP reductase</fullName>
        </alternativeName>
    </domain>
</protein>
<dbReference type="InterPro" id="IPR016193">
    <property type="entry name" value="Cytidine_deaminase-like"/>
</dbReference>
<keyword evidence="14" id="KW-0378">Hydrolase</keyword>
<evidence type="ECO:0000313" key="20">
    <source>
        <dbReference type="EMBL" id="EOT66733.1"/>
    </source>
</evidence>
<dbReference type="EC" id="3.5.4.26" evidence="14"/>
<evidence type="ECO:0000256" key="4">
    <source>
        <dbReference type="ARBA" id="ARBA00005259"/>
    </source>
</evidence>
<evidence type="ECO:0000256" key="2">
    <source>
        <dbReference type="ARBA" id="ARBA00004882"/>
    </source>
</evidence>
<dbReference type="GO" id="GO:0009231">
    <property type="term" value="P:riboflavin biosynthetic process"/>
    <property type="evidence" value="ECO:0007669"/>
    <property type="project" value="UniProtKB-UniPathway"/>
</dbReference>
<dbReference type="PIRSF" id="PIRSF006769">
    <property type="entry name" value="RibD"/>
    <property type="match status" value="1"/>
</dbReference>
<comment type="pathway">
    <text evidence="3 14">Cofactor biosynthesis; riboflavin biosynthesis; 5-amino-6-(D-ribitylamino)uracil from GTP: step 3/4.</text>
</comment>
<dbReference type="GO" id="GO:0008835">
    <property type="term" value="F:diaminohydroxyphosphoribosylaminopyrimidine deaminase activity"/>
    <property type="evidence" value="ECO:0007669"/>
    <property type="project" value="UniProtKB-EC"/>
</dbReference>
<evidence type="ECO:0000256" key="6">
    <source>
        <dbReference type="ARBA" id="ARBA00022619"/>
    </source>
</evidence>
<comment type="pathway">
    <text evidence="2 14">Cofactor biosynthesis; riboflavin biosynthesis; 5-amino-6-(D-ribitylamino)uracil from GTP: step 2/4.</text>
</comment>
<evidence type="ECO:0000256" key="12">
    <source>
        <dbReference type="ARBA" id="ARBA00049861"/>
    </source>
</evidence>
<evidence type="ECO:0000256" key="11">
    <source>
        <dbReference type="ARBA" id="ARBA00023268"/>
    </source>
</evidence>
<evidence type="ECO:0000256" key="8">
    <source>
        <dbReference type="ARBA" id="ARBA00022833"/>
    </source>
</evidence>
<dbReference type="UniPathway" id="UPA00275">
    <property type="reaction ID" value="UER00401"/>
</dbReference>
<feature type="binding site" evidence="17">
    <location>
        <position position="49"/>
    </location>
    <ligand>
        <name>Zn(2+)</name>
        <dbReference type="ChEBI" id="CHEBI:29105"/>
        <note>catalytic</note>
    </ligand>
</feature>
<feature type="binding site" evidence="16">
    <location>
        <position position="204"/>
    </location>
    <ligand>
        <name>substrate</name>
    </ligand>
</feature>
<comment type="cofactor">
    <cofactor evidence="14 17">
        <name>Zn(2+)</name>
        <dbReference type="ChEBI" id="CHEBI:29105"/>
    </cofactor>
    <text evidence="14 17">Binds 1 zinc ion.</text>
</comment>
<keyword evidence="7 14" id="KW-0479">Metal-binding</keyword>
<dbReference type="InterPro" id="IPR004794">
    <property type="entry name" value="Eubact_RibD"/>
</dbReference>
<dbReference type="RefSeq" id="WP_010741873.1">
    <property type="nucleotide sequence ID" value="NZ_KB946251.1"/>
</dbReference>
<reference evidence="19 21" key="1">
    <citation type="submission" date="2013-02" db="EMBL/GenBank/DDBJ databases">
        <title>The Genome Sequence of Enterococcus malodoratus ATCC_43197.</title>
        <authorList>
            <consortium name="The Broad Institute Genome Sequencing Platform"/>
            <consortium name="The Broad Institute Genome Sequencing Center for Infectious Disease"/>
            <person name="Earl A.M."/>
            <person name="Gilmore M.S."/>
            <person name="Lebreton F."/>
            <person name="Walker B."/>
            <person name="Young S.K."/>
            <person name="Zeng Q."/>
            <person name="Gargeya S."/>
            <person name="Fitzgerald M."/>
            <person name="Haas B."/>
            <person name="Abouelleil A."/>
            <person name="Alvarado L."/>
            <person name="Arachchi H.M."/>
            <person name="Berlin A.M."/>
            <person name="Chapman S.B."/>
            <person name="Dewar J."/>
            <person name="Goldberg J."/>
            <person name="Griggs A."/>
            <person name="Gujja S."/>
            <person name="Hansen M."/>
            <person name="Howarth C."/>
            <person name="Imamovic A."/>
            <person name="Larimer J."/>
            <person name="McCowan C."/>
            <person name="Murphy C."/>
            <person name="Neiman D."/>
            <person name="Pearson M."/>
            <person name="Priest M."/>
            <person name="Roberts A."/>
            <person name="Saif S."/>
            <person name="Shea T."/>
            <person name="Sisk P."/>
            <person name="Sykes S."/>
            <person name="Wortman J."/>
            <person name="Nusbaum C."/>
            <person name="Birren B."/>
        </authorList>
    </citation>
    <scope>NUCLEOTIDE SEQUENCE [LARGE SCALE GENOMIC DNA]</scope>
    <source>
        <strain evidence="19 21">ATCC 43197</strain>
    </source>
</reference>
<evidence type="ECO:0000256" key="16">
    <source>
        <dbReference type="PIRSR" id="PIRSR006769-2"/>
    </source>
</evidence>
<dbReference type="SUPFAM" id="SSF53597">
    <property type="entry name" value="Dihydrofolate reductase-like"/>
    <property type="match status" value="1"/>
</dbReference>
<dbReference type="InterPro" id="IPR050765">
    <property type="entry name" value="Riboflavin_Biosynth_HTPR"/>
</dbReference>
<keyword evidence="6 14" id="KW-0686">Riboflavin biosynthesis</keyword>
<evidence type="ECO:0000256" key="10">
    <source>
        <dbReference type="ARBA" id="ARBA00023002"/>
    </source>
</evidence>
<evidence type="ECO:0000256" key="13">
    <source>
        <dbReference type="ARBA" id="ARBA00049886"/>
    </source>
</evidence>
<dbReference type="GO" id="GO:0008703">
    <property type="term" value="F:5-amino-6-(5-phosphoribosylamino)uracil reductase activity"/>
    <property type="evidence" value="ECO:0007669"/>
    <property type="project" value="UniProtKB-EC"/>
</dbReference>
<feature type="active site" description="Proton donor" evidence="15">
    <location>
        <position position="51"/>
    </location>
</feature>
<dbReference type="PANTHER" id="PTHR38011">
    <property type="entry name" value="DIHYDROFOLATE REDUCTASE FAMILY PROTEIN (AFU_ORTHOLOGUE AFUA_8G06820)"/>
    <property type="match status" value="1"/>
</dbReference>
<comment type="similarity">
    <text evidence="5 14">In the C-terminal section; belongs to the HTP reductase family.</text>
</comment>
<dbReference type="InterPro" id="IPR016192">
    <property type="entry name" value="APOBEC/CMP_deaminase_Zn-bd"/>
</dbReference>
<proteinExistence type="inferred from homology"/>
<comment type="similarity">
    <text evidence="4 14">In the N-terminal section; belongs to the cytidine and deoxycytidylate deaminase family.</text>
</comment>
<dbReference type="Pfam" id="PF00383">
    <property type="entry name" value="dCMP_cyt_deam_1"/>
    <property type="match status" value="1"/>
</dbReference>
<feature type="binding site" evidence="16">
    <location>
        <begin position="287"/>
        <end position="293"/>
    </location>
    <ligand>
        <name>NADP(+)</name>
        <dbReference type="ChEBI" id="CHEBI:58349"/>
    </ligand>
</feature>
<dbReference type="PROSITE" id="PS51747">
    <property type="entry name" value="CYT_DCMP_DEAMINASES_2"/>
    <property type="match status" value="1"/>
</dbReference>
<dbReference type="SUPFAM" id="SSF53927">
    <property type="entry name" value="Cytidine deaminase-like"/>
    <property type="match status" value="1"/>
</dbReference>
<feature type="domain" description="CMP/dCMP-type deaminase" evidence="18">
    <location>
        <begin position="1"/>
        <end position="115"/>
    </location>
</feature>
<keyword evidence="9 14" id="KW-0521">NADP</keyword>
<dbReference type="OrthoDB" id="9800865at2"/>
<evidence type="ECO:0000256" key="14">
    <source>
        <dbReference type="PIRNR" id="PIRNR006769"/>
    </source>
</evidence>
<dbReference type="EMBL" id="ASWA01000003">
    <property type="protein sequence ID" value="EOT66733.1"/>
    <property type="molecule type" value="Genomic_DNA"/>
</dbReference>
<feature type="binding site" evidence="17">
    <location>
        <position position="76"/>
    </location>
    <ligand>
        <name>Zn(2+)</name>
        <dbReference type="ChEBI" id="CHEBI:29105"/>
        <note>catalytic</note>
    </ligand>
</feature>
<dbReference type="Gene3D" id="3.40.140.10">
    <property type="entry name" value="Cytidine Deaminase, domain 2"/>
    <property type="match status" value="1"/>
</dbReference>
<accession>R2R3S2</accession>
<feature type="binding site" evidence="16">
    <location>
        <position position="184"/>
    </location>
    <ligand>
        <name>substrate</name>
    </ligand>
</feature>
<dbReference type="AlphaFoldDB" id="R2R3S2"/>
<organism evidence="19 21">
    <name type="scientific">Enterococcus malodoratus ATCC 43197</name>
    <dbReference type="NCBI Taxonomy" id="1158601"/>
    <lineage>
        <taxon>Bacteria</taxon>
        <taxon>Bacillati</taxon>
        <taxon>Bacillota</taxon>
        <taxon>Bacilli</taxon>
        <taxon>Lactobacillales</taxon>
        <taxon>Enterococcaceae</taxon>
        <taxon>Enterococcus</taxon>
    </lineage>
</organism>
<dbReference type="InterPro" id="IPR002734">
    <property type="entry name" value="RibDG_C"/>
</dbReference>
<dbReference type="PROSITE" id="PS00903">
    <property type="entry name" value="CYT_DCMP_DEAMINASES_1"/>
    <property type="match status" value="1"/>
</dbReference>
<keyword evidence="11" id="KW-0511">Multifunctional enzyme</keyword>
<comment type="catalytic activity">
    <reaction evidence="13 14">
        <text>2,5-diamino-6-hydroxy-4-(5-phosphoribosylamino)-pyrimidine + H2O + H(+) = 5-amino-6-(5-phospho-D-ribosylamino)uracil + NH4(+)</text>
        <dbReference type="Rhea" id="RHEA:21868"/>
        <dbReference type="ChEBI" id="CHEBI:15377"/>
        <dbReference type="ChEBI" id="CHEBI:15378"/>
        <dbReference type="ChEBI" id="CHEBI:28938"/>
        <dbReference type="ChEBI" id="CHEBI:58453"/>
        <dbReference type="ChEBI" id="CHEBI:58614"/>
        <dbReference type="EC" id="3.5.4.26"/>
    </reaction>
</comment>
<reference evidence="20 22" key="2">
    <citation type="submission" date="2013-03" db="EMBL/GenBank/DDBJ databases">
        <title>The Genome Sequence of Enterococcus malodoratus ATCC_43197 (PacBio/Illumina hybrid assembly).</title>
        <authorList>
            <consortium name="The Broad Institute Genomics Platform"/>
            <consortium name="The Broad Institute Genome Sequencing Center for Infectious Disease"/>
            <person name="Earl A."/>
            <person name="Russ C."/>
            <person name="Gilmore M."/>
            <person name="Surin D."/>
            <person name="Walker B."/>
            <person name="Young S."/>
            <person name="Zeng Q."/>
            <person name="Gargeya S."/>
            <person name="Fitzgerald M."/>
            <person name="Haas B."/>
            <person name="Abouelleil A."/>
            <person name="Allen A.W."/>
            <person name="Alvarado L."/>
            <person name="Arachchi H.M."/>
            <person name="Berlin A.M."/>
            <person name="Chapman S.B."/>
            <person name="Gainer-Dewar J."/>
            <person name="Goldberg J."/>
            <person name="Griggs A."/>
            <person name="Gujja S."/>
            <person name="Hansen M."/>
            <person name="Howarth C."/>
            <person name="Imamovic A."/>
            <person name="Ireland A."/>
            <person name="Larimer J."/>
            <person name="McCowan C."/>
            <person name="Murphy C."/>
            <person name="Pearson M."/>
            <person name="Poon T.W."/>
            <person name="Priest M."/>
            <person name="Roberts A."/>
            <person name="Saif S."/>
            <person name="Shea T."/>
            <person name="Sisk P."/>
            <person name="Sykes S."/>
            <person name="Wortman J."/>
            <person name="Nusbaum C."/>
            <person name="Birren B."/>
        </authorList>
    </citation>
    <scope>NUCLEOTIDE SEQUENCE [LARGE SCALE GENOMIC DNA]</scope>
    <source>
        <strain evidence="20 22">ATCC 43197</strain>
    </source>
</reference>
<evidence type="ECO:0000313" key="19">
    <source>
        <dbReference type="EMBL" id="EOH75271.1"/>
    </source>
</evidence>
<evidence type="ECO:0000256" key="7">
    <source>
        <dbReference type="ARBA" id="ARBA00022723"/>
    </source>
</evidence>
<evidence type="ECO:0000256" key="5">
    <source>
        <dbReference type="ARBA" id="ARBA00007417"/>
    </source>
</evidence>
<evidence type="ECO:0000256" key="17">
    <source>
        <dbReference type="PIRSR" id="PIRSR006769-3"/>
    </source>
</evidence>
<dbReference type="InterPro" id="IPR024072">
    <property type="entry name" value="DHFR-like_dom_sf"/>
</dbReference>
<feature type="binding site" evidence="16">
    <location>
        <position position="155"/>
    </location>
    <ligand>
        <name>NADP(+)</name>
        <dbReference type="ChEBI" id="CHEBI:58349"/>
    </ligand>
</feature>
<dbReference type="InterPro" id="IPR002125">
    <property type="entry name" value="CMP_dCMP_dom"/>
</dbReference>
<evidence type="ECO:0000313" key="22">
    <source>
        <dbReference type="Proteomes" id="UP000014148"/>
    </source>
</evidence>
<dbReference type="PANTHER" id="PTHR38011:SF7">
    <property type="entry name" value="2,5-DIAMINO-6-RIBOSYLAMINO-4(3H)-PYRIMIDINONE 5'-PHOSPHATE REDUCTASE"/>
    <property type="match status" value="1"/>
</dbReference>
<dbReference type="GO" id="GO:0008270">
    <property type="term" value="F:zinc ion binding"/>
    <property type="evidence" value="ECO:0007669"/>
    <property type="project" value="InterPro"/>
</dbReference>
<keyword evidence="8 14" id="KW-0862">Zinc</keyword>
<evidence type="ECO:0000259" key="18">
    <source>
        <dbReference type="PROSITE" id="PS51747"/>
    </source>
</evidence>
<dbReference type="eggNOG" id="COG0117">
    <property type="taxonomic scope" value="Bacteria"/>
</dbReference>
<name>R2R3S2_9ENTE</name>
<comment type="caution">
    <text evidence="19">The sequence shown here is derived from an EMBL/GenBank/DDBJ whole genome shotgun (WGS) entry which is preliminary data.</text>
</comment>
<feature type="binding site" evidence="16">
    <location>
        <position position="196"/>
    </location>
    <ligand>
        <name>NADP(+)</name>
        <dbReference type="ChEBI" id="CHEBI:58349"/>
    </ligand>
</feature>
<dbReference type="EMBL" id="AJAK01000020">
    <property type="protein sequence ID" value="EOH75271.1"/>
    <property type="molecule type" value="Genomic_DNA"/>
</dbReference>
<evidence type="ECO:0000256" key="15">
    <source>
        <dbReference type="PIRSR" id="PIRSR006769-1"/>
    </source>
</evidence>
<sequence>MHEKYMELAIDEALKGKGKNFTNPLVGAVIVNDNQVIARGGHLAYGEPHAEKNAIHSCKTPEKLFNSTIYVTLEPCNHYGKQPPCTQAILQSGIKRVVIGQLDPNPLVAGKGKQFLEDHGIEVITGILEKKVQKLNGHYNFYYEHQRPFITLKQAISLDGKIALAGQRTALTGAEASEKVHEERGDYQAILIGSNTALIDNPSLGTTKSTAFPPYRIILDRKGETLSHKELTIFHDGSSPVLIFTENMQKADVPKHVEVICEKALTIPVVVSELFSRTIQSVYVEGGAKIHDAFLASGYWDELITYLTPKIIGGDGTASFTSSRRTEQVTAIKTIAIETFGEDLRITGRRG</sequence>
<gene>
    <name evidence="20" type="ORF">I585_02254</name>
    <name evidence="19" type="ORF">UAI_03073</name>
</gene>
<dbReference type="Proteomes" id="UP000014148">
    <property type="component" value="Unassembled WGS sequence"/>
</dbReference>
<dbReference type="GeneID" id="79784629"/>
<dbReference type="eggNOG" id="COG1985">
    <property type="taxonomic scope" value="Bacteria"/>
</dbReference>
<dbReference type="Pfam" id="PF01872">
    <property type="entry name" value="RibD_C"/>
    <property type="match status" value="1"/>
</dbReference>
<evidence type="ECO:0000256" key="9">
    <source>
        <dbReference type="ARBA" id="ARBA00022857"/>
    </source>
</evidence>
<dbReference type="PATRIC" id="fig|1158601.3.peg.3043"/>
<dbReference type="CDD" id="cd01284">
    <property type="entry name" value="Riboflavin_deaminase-reductase"/>
    <property type="match status" value="1"/>
</dbReference>
<keyword evidence="10 14" id="KW-0560">Oxidoreductase</keyword>
<comment type="function">
    <text evidence="1 14">Converts 2,5-diamino-6-(ribosylamino)-4(3h)-pyrimidinone 5'-phosphate into 5-amino-6-(ribosylamino)-2,4(1h,3h)-pyrimidinedione 5'-phosphate.</text>
</comment>
<evidence type="ECO:0000256" key="3">
    <source>
        <dbReference type="ARBA" id="ARBA00004910"/>
    </source>
</evidence>
<dbReference type="Proteomes" id="UP000013783">
    <property type="component" value="Unassembled WGS sequence"/>
</dbReference>
<evidence type="ECO:0000313" key="21">
    <source>
        <dbReference type="Proteomes" id="UP000013783"/>
    </source>
</evidence>
<keyword evidence="22" id="KW-1185">Reference proteome</keyword>
<evidence type="ECO:0000256" key="1">
    <source>
        <dbReference type="ARBA" id="ARBA00002151"/>
    </source>
</evidence>